<reference evidence="2 3" key="1">
    <citation type="submission" date="2018-10" db="EMBL/GenBank/DDBJ databases">
        <title>Fifty Aureobasidium pullulans genomes reveal a recombining polyextremotolerant generalist.</title>
        <authorList>
            <person name="Gostincar C."/>
            <person name="Turk M."/>
            <person name="Zajc J."/>
            <person name="Gunde-Cimerman N."/>
        </authorList>
    </citation>
    <scope>NUCLEOTIDE SEQUENCE [LARGE SCALE GENOMIC DNA]</scope>
    <source>
        <strain evidence="2 3">EXF-3403</strain>
    </source>
</reference>
<gene>
    <name evidence="2" type="ORF">D6C84_03094</name>
</gene>
<protein>
    <submittedName>
        <fullName evidence="2">Uncharacterized protein</fullName>
    </submittedName>
</protein>
<dbReference type="InterPro" id="IPR038883">
    <property type="entry name" value="AN11006-like"/>
</dbReference>
<dbReference type="AlphaFoldDB" id="A0A4S9Y1W0"/>
<accession>A0A4S9Y1W0</accession>
<feature type="region of interest" description="Disordered" evidence="1">
    <location>
        <begin position="1"/>
        <end position="23"/>
    </location>
</feature>
<sequence length="884" mass="101230">MASPFASIASQRVSAQKPPRQTPELDFDRCAALHNTISIYGWLRSGRKVADMDRKTWWMKHGTKTLEVLLRPSLVKYLKKIFDLPGGDGSHFFYYISRLAKTREMFYLGDLLDDNEKKVKGEKHRFITLYMTNKELVSQRSGIVYDQETGKAIFMPTFLHIFDLYDGNLPWQRLESILSAYIDMIEAGKAVALHESIGREPRLGPVEGPDGQTSWQEIAPPGPKVDPYTGAKRSRYDTHPWSLVSYTHGDLTTCLRLWEELFTIIEIKSGLRDEEEDPNTTPLCSRSGLSAAGVPRGFAYDLLSHARQPRIWYIAPGIRLPQASEFVNQPFKHVAAKYPKETEGIKMPFLFFRAEGHVTSKQANFRWPFSTVQEVPCGLYLDSYPNKENPFEDACRLVLPFAVGGNKKARTSDGRIMQKSHTEVYAHGINPFTLRHGPKLTAILENWLMNVKSGHWTVDEQGVSGGVEAWKQADTEEHWEKYVSAHLAFRLVLVVVQHASGKPHFCAVTIGLQYSCLVQYHNRLLQSQYFEMPRLSIPRLWYLQSTARVPSSQRHQDANQSRQVTQAYRTLGITPITSSYHTGTRTFTKHRRSIAIQDEKIALLREPLVQDPRMDPSQPFPLLDLPAEIRVRIYQYALVRQRRLHLEIARTPNLACVSRQLRREVLPVFLRVNCFQASYTRGFDKTYGLTFSDTTLSWLRSLPLTTKLIRDIRVTFQGDLGQGGHISTIFQIVAGGREVFVNHYNRWCPFCIDGYFGAYYHLPHPNYDHPCLRSDPLKLKNMHDDFVRAVQHCYFTDGTEEHWGKGGLSLAEVVDLGKAADKIKEDPEVFLRFAFCVEKVVEHAEKISEWATVYSRYLERQRERELEERAEGEDAGEEGPGGVI</sequence>
<evidence type="ECO:0000313" key="2">
    <source>
        <dbReference type="EMBL" id="THZ85727.1"/>
    </source>
</evidence>
<proteinExistence type="predicted"/>
<evidence type="ECO:0000313" key="3">
    <source>
        <dbReference type="Proteomes" id="UP000310039"/>
    </source>
</evidence>
<name>A0A4S9Y1W0_AURPU</name>
<dbReference type="PANTHER" id="PTHR42085:SF2">
    <property type="entry name" value="F-BOX DOMAIN-CONTAINING PROTEIN"/>
    <property type="match status" value="1"/>
</dbReference>
<evidence type="ECO:0000256" key="1">
    <source>
        <dbReference type="SAM" id="MobiDB-lite"/>
    </source>
</evidence>
<dbReference type="PANTHER" id="PTHR42085">
    <property type="entry name" value="F-BOX DOMAIN-CONTAINING PROTEIN"/>
    <property type="match status" value="1"/>
</dbReference>
<comment type="caution">
    <text evidence="2">The sequence shown here is derived from an EMBL/GenBank/DDBJ whole genome shotgun (WGS) entry which is preliminary data.</text>
</comment>
<feature type="region of interest" description="Disordered" evidence="1">
    <location>
        <begin position="865"/>
        <end position="884"/>
    </location>
</feature>
<organism evidence="2 3">
    <name type="scientific">Aureobasidium pullulans</name>
    <name type="common">Black yeast</name>
    <name type="synonym">Pullularia pullulans</name>
    <dbReference type="NCBI Taxonomy" id="5580"/>
    <lineage>
        <taxon>Eukaryota</taxon>
        <taxon>Fungi</taxon>
        <taxon>Dikarya</taxon>
        <taxon>Ascomycota</taxon>
        <taxon>Pezizomycotina</taxon>
        <taxon>Dothideomycetes</taxon>
        <taxon>Dothideomycetidae</taxon>
        <taxon>Dothideales</taxon>
        <taxon>Saccotheciaceae</taxon>
        <taxon>Aureobasidium</taxon>
    </lineage>
</organism>
<dbReference type="Proteomes" id="UP000310039">
    <property type="component" value="Unassembled WGS sequence"/>
</dbReference>
<dbReference type="EMBL" id="QZBT01000030">
    <property type="protein sequence ID" value="THZ85727.1"/>
    <property type="molecule type" value="Genomic_DNA"/>
</dbReference>